<protein>
    <submittedName>
        <fullName evidence="2">Uncharacterized protein</fullName>
    </submittedName>
</protein>
<dbReference type="EMBL" id="FPKW01000003">
    <property type="protein sequence ID" value="SFZ92220.1"/>
    <property type="molecule type" value="Genomic_DNA"/>
</dbReference>
<gene>
    <name evidence="2" type="ORF">SAMN05216324_103167</name>
</gene>
<evidence type="ECO:0000256" key="1">
    <source>
        <dbReference type="SAM" id="MobiDB-lite"/>
    </source>
</evidence>
<evidence type="ECO:0000313" key="3">
    <source>
        <dbReference type="Proteomes" id="UP000182034"/>
    </source>
</evidence>
<proteinExistence type="predicted"/>
<dbReference type="AlphaFoldDB" id="A0A1K2IIG9"/>
<name>A0A1K2IIG9_9FLAO</name>
<dbReference type="Proteomes" id="UP000182034">
    <property type="component" value="Unassembled WGS sequence"/>
</dbReference>
<dbReference type="RefSeq" id="WP_228429994.1">
    <property type="nucleotide sequence ID" value="NZ_FPKW01000003.1"/>
</dbReference>
<reference evidence="3" key="1">
    <citation type="submission" date="2016-10" db="EMBL/GenBank/DDBJ databases">
        <authorList>
            <person name="Varghese N."/>
            <person name="Submissions S."/>
        </authorList>
    </citation>
    <scope>NUCLEOTIDE SEQUENCE [LARGE SCALE GENOMIC DNA]</scope>
    <source>
        <strain evidence="3">SUR2</strain>
    </source>
</reference>
<keyword evidence="3" id="KW-1185">Reference proteome</keyword>
<accession>A0A1K2IIG9</accession>
<organism evidence="2 3">
    <name type="scientific">Chryseobacterium limigenitum</name>
    <dbReference type="NCBI Taxonomy" id="1612149"/>
    <lineage>
        <taxon>Bacteria</taxon>
        <taxon>Pseudomonadati</taxon>
        <taxon>Bacteroidota</taxon>
        <taxon>Flavobacteriia</taxon>
        <taxon>Flavobacteriales</taxon>
        <taxon>Weeksellaceae</taxon>
        <taxon>Chryseobacterium group</taxon>
        <taxon>Chryseobacterium</taxon>
    </lineage>
</organism>
<evidence type="ECO:0000313" key="2">
    <source>
        <dbReference type="EMBL" id="SFZ92220.1"/>
    </source>
</evidence>
<dbReference type="STRING" id="1612149.SAMN05216324_103167"/>
<feature type="region of interest" description="Disordered" evidence="1">
    <location>
        <begin position="91"/>
        <end position="111"/>
    </location>
</feature>
<sequence length="111" mass="12594">MKNLILFMIVSSISMLYGQETEGYVTQKPTKTSILERKLPEKSNDSIAKKNLNDVLKQNTSSTSIFGTANQYNSEVQTNVKRLQNSVNTFNNNTFSRMMPEGQGIQLNKRK</sequence>